<protein>
    <submittedName>
        <fullName evidence="1">Phytanoyl-CoA dioxygenase family protein</fullName>
    </submittedName>
</protein>
<evidence type="ECO:0000313" key="1">
    <source>
        <dbReference type="EMBL" id="WCT10222.1"/>
    </source>
</evidence>
<dbReference type="Proteomes" id="UP001216139">
    <property type="component" value="Chromosome"/>
</dbReference>
<name>A0ABY7T4Q3_9SPHI</name>
<dbReference type="EMBL" id="CP117167">
    <property type="protein sequence ID" value="WCT10222.1"/>
    <property type="molecule type" value="Genomic_DNA"/>
</dbReference>
<dbReference type="GO" id="GO:0051213">
    <property type="term" value="F:dioxygenase activity"/>
    <property type="evidence" value="ECO:0007669"/>
    <property type="project" value="UniProtKB-KW"/>
</dbReference>
<reference evidence="1 2" key="1">
    <citation type="submission" date="2023-02" db="EMBL/GenBank/DDBJ databases">
        <title>Genome sequence of Mucilaginibacter jinjuensis strain KACC 16571.</title>
        <authorList>
            <person name="Kim S."/>
            <person name="Heo J."/>
            <person name="Kwon S.-W."/>
        </authorList>
    </citation>
    <scope>NUCLEOTIDE SEQUENCE [LARGE SCALE GENOMIC DNA]</scope>
    <source>
        <strain evidence="1 2">KACC 16571</strain>
    </source>
</reference>
<dbReference type="SUPFAM" id="SSF51197">
    <property type="entry name" value="Clavaminate synthase-like"/>
    <property type="match status" value="1"/>
</dbReference>
<dbReference type="PANTHER" id="PTHR31630:SF6">
    <property type="entry name" value="PHYTANOYL-COA DIOXYGENASE-RELATED"/>
    <property type="match status" value="1"/>
</dbReference>
<dbReference type="InterPro" id="IPR008775">
    <property type="entry name" value="Phytyl_CoA_dOase-like"/>
</dbReference>
<dbReference type="Gene3D" id="2.60.120.620">
    <property type="entry name" value="q2cbj1_9rhob like domain"/>
    <property type="match status" value="1"/>
</dbReference>
<dbReference type="PANTHER" id="PTHR31630">
    <property type="entry name" value="PHYTANOYL-COA DIOXYGENASE-RELATED-RELATED"/>
    <property type="match status" value="1"/>
</dbReference>
<keyword evidence="1" id="KW-0223">Dioxygenase</keyword>
<keyword evidence="2" id="KW-1185">Reference proteome</keyword>
<proteinExistence type="predicted"/>
<evidence type="ECO:0000313" key="2">
    <source>
        <dbReference type="Proteomes" id="UP001216139"/>
    </source>
</evidence>
<gene>
    <name evidence="1" type="ORF">PQO05_15915</name>
</gene>
<dbReference type="RefSeq" id="WP_273628363.1">
    <property type="nucleotide sequence ID" value="NZ_CP117167.1"/>
</dbReference>
<sequence length="330" mass="37997">MLTIHLTSSHEKGKLNIMHLKRYWHKAMLKRNGQLKQDELEDEWQTDVTLLSALGIGLEPTLQYLYRSAPDFESFENWVSENSTGINESKIEQFNRILSGESIAGKEPVPYEILSPEDLKCWDKNGYVIIRNAVNKEDCDETIAALCEHIRVERYDPATWYNVHPSQQGIMVQLFQHPALERNRQSDKIRKAYEELWQRRDIWVNTDRVGFNPPETETHKFRGPYLHWDLKFTKPIPFGLQGILYLSDTAANQGAFTLVPGFQHKIDAWLEALPEGVDPQKQNLYALGSMPIAANAGDFIIWHHALPHGSSPNTATVPRFVQYINYEPAD</sequence>
<keyword evidence="1" id="KW-0560">Oxidoreductase</keyword>
<accession>A0ABY7T4Q3</accession>
<organism evidence="1 2">
    <name type="scientific">Mucilaginibacter jinjuensis</name>
    <dbReference type="NCBI Taxonomy" id="1176721"/>
    <lineage>
        <taxon>Bacteria</taxon>
        <taxon>Pseudomonadati</taxon>
        <taxon>Bacteroidota</taxon>
        <taxon>Sphingobacteriia</taxon>
        <taxon>Sphingobacteriales</taxon>
        <taxon>Sphingobacteriaceae</taxon>
        <taxon>Mucilaginibacter</taxon>
    </lineage>
</organism>
<dbReference type="Pfam" id="PF05721">
    <property type="entry name" value="PhyH"/>
    <property type="match status" value="1"/>
</dbReference>